<dbReference type="HOGENOM" id="CLU_2401258_0_0_1"/>
<gene>
    <name evidence="1" type="ORF">H103_03240</name>
</gene>
<reference evidence="1" key="1">
    <citation type="submission" date="2014-02" db="EMBL/GenBank/DDBJ databases">
        <title>The Genome Sequence of Trichophyton rubrum (morphotype fischeri) CBS 288.86.</title>
        <authorList>
            <consortium name="The Broad Institute Genomics Platform"/>
            <person name="Cuomo C.A."/>
            <person name="White T.C."/>
            <person name="Graser Y."/>
            <person name="Martinez-Rossi N."/>
            <person name="Heitman J."/>
            <person name="Young S.K."/>
            <person name="Zeng Q."/>
            <person name="Gargeya S."/>
            <person name="Abouelleil A."/>
            <person name="Alvarado L."/>
            <person name="Chapman S.B."/>
            <person name="Gainer-Dewar J."/>
            <person name="Goldberg J."/>
            <person name="Griggs A."/>
            <person name="Gujja S."/>
            <person name="Hansen M."/>
            <person name="Howarth C."/>
            <person name="Imamovic A."/>
            <person name="Larimer J."/>
            <person name="Martinez D."/>
            <person name="Murphy C."/>
            <person name="Pearson M.D."/>
            <person name="Persinoti G."/>
            <person name="Poon T."/>
            <person name="Priest M."/>
            <person name="Roberts A.D."/>
            <person name="Saif S."/>
            <person name="Shea T.D."/>
            <person name="Sykes S.N."/>
            <person name="Wortman J."/>
            <person name="Nusbaum C."/>
            <person name="Birren B."/>
        </authorList>
    </citation>
    <scope>NUCLEOTIDE SEQUENCE [LARGE SCALE GENOMIC DNA]</scope>
    <source>
        <strain evidence="1">CBS 288.86</strain>
    </source>
</reference>
<accession>A0A022W6W5</accession>
<dbReference type="Proteomes" id="UP000023758">
    <property type="component" value="Unassembled WGS sequence"/>
</dbReference>
<evidence type="ECO:0000313" key="1">
    <source>
        <dbReference type="EMBL" id="EZF53901.1"/>
    </source>
</evidence>
<organism evidence="1">
    <name type="scientific">Trichophyton rubrum CBS 288.86</name>
    <dbReference type="NCBI Taxonomy" id="1215330"/>
    <lineage>
        <taxon>Eukaryota</taxon>
        <taxon>Fungi</taxon>
        <taxon>Dikarya</taxon>
        <taxon>Ascomycota</taxon>
        <taxon>Pezizomycotina</taxon>
        <taxon>Eurotiomycetes</taxon>
        <taxon>Eurotiomycetidae</taxon>
        <taxon>Onygenales</taxon>
        <taxon>Arthrodermataceae</taxon>
        <taxon>Trichophyton</taxon>
    </lineage>
</organism>
<dbReference type="EMBL" id="KK207799">
    <property type="protein sequence ID" value="EZF53901.1"/>
    <property type="molecule type" value="Genomic_DNA"/>
</dbReference>
<protein>
    <submittedName>
        <fullName evidence="1">Uncharacterized protein</fullName>
    </submittedName>
</protein>
<dbReference type="AlphaFoldDB" id="A0A022W6W5"/>
<proteinExistence type="predicted"/>
<name>A0A022W6W5_TRIRU</name>
<sequence length="93" mass="10031">MAETDETRRIVCPLNEDRKKLKSGCEIGVYRRSVRQMGKGEEKKKSPGDLLAVEPVIFTYAAKDDPETPEAGAAFAFIGLAVAKADFPGGGDD</sequence>